<name>A0ABD0M376_9CAEN</name>
<comment type="caution">
    <text evidence="1">The sequence shown here is derived from an EMBL/GenBank/DDBJ whole genome shotgun (WGS) entry which is preliminary data.</text>
</comment>
<reference evidence="1 2" key="1">
    <citation type="journal article" date="2023" name="Sci. Data">
        <title>Genome assembly of the Korean intertidal mud-creeper Batillaria attramentaria.</title>
        <authorList>
            <person name="Patra A.K."/>
            <person name="Ho P.T."/>
            <person name="Jun S."/>
            <person name="Lee S.J."/>
            <person name="Kim Y."/>
            <person name="Won Y.J."/>
        </authorList>
    </citation>
    <scope>NUCLEOTIDE SEQUENCE [LARGE SCALE GENOMIC DNA]</scope>
    <source>
        <strain evidence="1">Wonlab-2016</strain>
    </source>
</reference>
<dbReference type="AlphaFoldDB" id="A0ABD0M376"/>
<evidence type="ECO:0000313" key="1">
    <source>
        <dbReference type="EMBL" id="KAK7506264.1"/>
    </source>
</evidence>
<keyword evidence="2" id="KW-1185">Reference proteome</keyword>
<accession>A0ABD0M376</accession>
<protein>
    <submittedName>
        <fullName evidence="1">Uncharacterized protein</fullName>
    </submittedName>
</protein>
<gene>
    <name evidence="1" type="ORF">BaRGS_00002376</name>
</gene>
<sequence>MCREVNHFSVFERRNLPPTPKYISDRCEGNTSALAISVSTITYQQSRKLKFPANTQQPGQKQVTIINAAYALTTIARVGRGPAGRHVTSPVALA</sequence>
<dbReference type="Proteomes" id="UP001519460">
    <property type="component" value="Unassembled WGS sequence"/>
</dbReference>
<evidence type="ECO:0000313" key="2">
    <source>
        <dbReference type="Proteomes" id="UP001519460"/>
    </source>
</evidence>
<organism evidence="1 2">
    <name type="scientific">Batillaria attramentaria</name>
    <dbReference type="NCBI Taxonomy" id="370345"/>
    <lineage>
        <taxon>Eukaryota</taxon>
        <taxon>Metazoa</taxon>
        <taxon>Spiralia</taxon>
        <taxon>Lophotrochozoa</taxon>
        <taxon>Mollusca</taxon>
        <taxon>Gastropoda</taxon>
        <taxon>Caenogastropoda</taxon>
        <taxon>Sorbeoconcha</taxon>
        <taxon>Cerithioidea</taxon>
        <taxon>Batillariidae</taxon>
        <taxon>Batillaria</taxon>
    </lineage>
</organism>
<proteinExistence type="predicted"/>
<dbReference type="EMBL" id="JACVVK020000007">
    <property type="protein sequence ID" value="KAK7506264.1"/>
    <property type="molecule type" value="Genomic_DNA"/>
</dbReference>